<protein>
    <submittedName>
        <fullName evidence="3">Polyisoprenoid-binding protein YceI</fullName>
    </submittedName>
</protein>
<dbReference type="RefSeq" id="WP_219904805.1">
    <property type="nucleotide sequence ID" value="NZ_PVTM01000004.1"/>
</dbReference>
<dbReference type="AlphaFoldDB" id="A0A2T0VPB8"/>
<dbReference type="PANTHER" id="PTHR34406:SF1">
    <property type="entry name" value="PROTEIN YCEI"/>
    <property type="match status" value="1"/>
</dbReference>
<gene>
    <name evidence="3" type="ORF">BCL64_10468</name>
</gene>
<feature type="signal peptide" evidence="1">
    <location>
        <begin position="1"/>
        <end position="35"/>
    </location>
</feature>
<proteinExistence type="predicted"/>
<dbReference type="SUPFAM" id="SSF101874">
    <property type="entry name" value="YceI-like"/>
    <property type="match status" value="1"/>
</dbReference>
<organism evidence="3 4">
    <name type="scientific">Halomonas ventosae</name>
    <dbReference type="NCBI Taxonomy" id="229007"/>
    <lineage>
        <taxon>Bacteria</taxon>
        <taxon>Pseudomonadati</taxon>
        <taxon>Pseudomonadota</taxon>
        <taxon>Gammaproteobacteria</taxon>
        <taxon>Oceanospirillales</taxon>
        <taxon>Halomonadaceae</taxon>
        <taxon>Halomonas</taxon>
    </lineage>
</organism>
<dbReference type="InterPro" id="IPR036761">
    <property type="entry name" value="TTHA0802/YceI-like_sf"/>
</dbReference>
<keyword evidence="1" id="KW-0732">Signal</keyword>
<feature type="domain" description="Lipid/polyisoprenoid-binding YceI-like" evidence="2">
    <location>
        <begin position="39"/>
        <end position="206"/>
    </location>
</feature>
<evidence type="ECO:0000313" key="3">
    <source>
        <dbReference type="EMBL" id="PRY72249.1"/>
    </source>
</evidence>
<sequence>MPVSHPHTPTPRVSLTLATGLALALGMLSTQSASAEPRTYAIDPEHFSIGFLTEHVGYADTLGMFLKGQGEFVYDEQTRQLHSGTVEIATDSVFTNHDERDDHLRSGDFLDASRHATIVFEATGFEAHSDSEGTLEGELTLLGETRPVTLAVTLNKAKAYPFGHEQHTLGLSARTTIARSDWGMTYGVDNGLVGDEVELILELEAIRQ</sequence>
<keyword evidence="4" id="KW-1185">Reference proteome</keyword>
<dbReference type="SMART" id="SM00867">
    <property type="entry name" value="YceI"/>
    <property type="match status" value="1"/>
</dbReference>
<dbReference type="Pfam" id="PF04264">
    <property type="entry name" value="YceI"/>
    <property type="match status" value="1"/>
</dbReference>
<dbReference type="Gene3D" id="2.40.128.110">
    <property type="entry name" value="Lipid/polyisoprenoid-binding, YceI-like"/>
    <property type="match status" value="1"/>
</dbReference>
<dbReference type="Proteomes" id="UP000239896">
    <property type="component" value="Unassembled WGS sequence"/>
</dbReference>
<reference evidence="3 4" key="1">
    <citation type="submission" date="2018-03" db="EMBL/GenBank/DDBJ databases">
        <title>Comparative analysis of microorganisms from saline springs in Andes Mountain Range, Colombia.</title>
        <authorList>
            <person name="Rubin E."/>
        </authorList>
    </citation>
    <scope>NUCLEOTIDE SEQUENCE [LARGE SCALE GENOMIC DNA]</scope>
    <source>
        <strain evidence="3 4">USBA 854</strain>
    </source>
</reference>
<dbReference type="EMBL" id="PVTM01000004">
    <property type="protein sequence ID" value="PRY72249.1"/>
    <property type="molecule type" value="Genomic_DNA"/>
</dbReference>
<comment type="caution">
    <text evidence="3">The sequence shown here is derived from an EMBL/GenBank/DDBJ whole genome shotgun (WGS) entry which is preliminary data.</text>
</comment>
<accession>A0A2T0VPB8</accession>
<name>A0A2T0VPB8_9GAMM</name>
<dbReference type="PANTHER" id="PTHR34406">
    <property type="entry name" value="PROTEIN YCEI"/>
    <property type="match status" value="1"/>
</dbReference>
<dbReference type="InterPro" id="IPR007372">
    <property type="entry name" value="Lipid/polyisoprenoid-bd_YceI"/>
</dbReference>
<feature type="chain" id="PRO_5015555126" evidence="1">
    <location>
        <begin position="36"/>
        <end position="208"/>
    </location>
</feature>
<evidence type="ECO:0000313" key="4">
    <source>
        <dbReference type="Proteomes" id="UP000239896"/>
    </source>
</evidence>
<evidence type="ECO:0000256" key="1">
    <source>
        <dbReference type="SAM" id="SignalP"/>
    </source>
</evidence>
<evidence type="ECO:0000259" key="2">
    <source>
        <dbReference type="SMART" id="SM00867"/>
    </source>
</evidence>